<feature type="compositionally biased region" description="Polar residues" evidence="6">
    <location>
        <begin position="65"/>
        <end position="78"/>
    </location>
</feature>
<feature type="compositionally biased region" description="Polar residues" evidence="6">
    <location>
        <begin position="741"/>
        <end position="774"/>
    </location>
</feature>
<feature type="region of interest" description="Disordered" evidence="6">
    <location>
        <begin position="376"/>
        <end position="400"/>
    </location>
</feature>
<feature type="compositionally biased region" description="Basic and acidic residues" evidence="6">
    <location>
        <begin position="376"/>
        <end position="399"/>
    </location>
</feature>
<feature type="compositionally biased region" description="Pro residues" evidence="6">
    <location>
        <begin position="726"/>
        <end position="740"/>
    </location>
</feature>
<evidence type="ECO:0008006" key="10">
    <source>
        <dbReference type="Google" id="ProtNLM"/>
    </source>
</evidence>
<feature type="compositionally biased region" description="Basic and acidic residues" evidence="6">
    <location>
        <begin position="679"/>
        <end position="689"/>
    </location>
</feature>
<dbReference type="EMBL" id="ML977311">
    <property type="protein sequence ID" value="KAF2122090.1"/>
    <property type="molecule type" value="Genomic_DNA"/>
</dbReference>
<keyword evidence="9" id="KW-1185">Reference proteome</keyword>
<dbReference type="PANTHER" id="PTHR17920">
    <property type="entry name" value="TRANSMEMBRANE AND COILED-COIL DOMAIN-CONTAINING PROTEIN 4 TMCO4"/>
    <property type="match status" value="1"/>
</dbReference>
<evidence type="ECO:0000313" key="8">
    <source>
        <dbReference type="EMBL" id="KAF2122090.1"/>
    </source>
</evidence>
<name>A0A6A5ZQY8_9PLEO</name>
<evidence type="ECO:0000256" key="3">
    <source>
        <dbReference type="ARBA" id="ARBA00022692"/>
    </source>
</evidence>
<feature type="compositionally biased region" description="Acidic residues" evidence="6">
    <location>
        <begin position="707"/>
        <end position="716"/>
    </location>
</feature>
<organism evidence="8 9">
    <name type="scientific">Lophiotrema nucula</name>
    <dbReference type="NCBI Taxonomy" id="690887"/>
    <lineage>
        <taxon>Eukaryota</taxon>
        <taxon>Fungi</taxon>
        <taxon>Dikarya</taxon>
        <taxon>Ascomycota</taxon>
        <taxon>Pezizomycotina</taxon>
        <taxon>Dothideomycetes</taxon>
        <taxon>Pleosporomycetidae</taxon>
        <taxon>Pleosporales</taxon>
        <taxon>Lophiotremataceae</taxon>
        <taxon>Lophiotrema</taxon>
    </lineage>
</organism>
<evidence type="ECO:0000256" key="7">
    <source>
        <dbReference type="SAM" id="Phobius"/>
    </source>
</evidence>
<feature type="region of interest" description="Disordered" evidence="6">
    <location>
        <begin position="59"/>
        <end position="85"/>
    </location>
</feature>
<evidence type="ECO:0000256" key="5">
    <source>
        <dbReference type="ARBA" id="ARBA00023136"/>
    </source>
</evidence>
<feature type="transmembrane region" description="Helical" evidence="7">
    <location>
        <begin position="288"/>
        <end position="311"/>
    </location>
</feature>
<dbReference type="InterPro" id="IPR029058">
    <property type="entry name" value="AB_hydrolase_fold"/>
</dbReference>
<dbReference type="AlphaFoldDB" id="A0A6A5ZQY8"/>
<dbReference type="PANTHER" id="PTHR17920:SF22">
    <property type="entry name" value="DUF726 DOMAIN PROTEIN (AFU_ORTHOLOGUE AFUA_2G12860)"/>
    <property type="match status" value="1"/>
</dbReference>
<feature type="compositionally biased region" description="Basic and acidic residues" evidence="6">
    <location>
        <begin position="827"/>
        <end position="846"/>
    </location>
</feature>
<dbReference type="SUPFAM" id="SSF53474">
    <property type="entry name" value="alpha/beta-Hydrolases"/>
    <property type="match status" value="1"/>
</dbReference>
<evidence type="ECO:0000256" key="4">
    <source>
        <dbReference type="ARBA" id="ARBA00022989"/>
    </source>
</evidence>
<keyword evidence="3 7" id="KW-0812">Transmembrane</keyword>
<dbReference type="OrthoDB" id="277931at2759"/>
<gene>
    <name evidence="8" type="ORF">BDV96DRAFT_137068</name>
</gene>
<evidence type="ECO:0000256" key="2">
    <source>
        <dbReference type="ARBA" id="ARBA00009824"/>
    </source>
</evidence>
<dbReference type="Gene3D" id="3.40.50.1820">
    <property type="entry name" value="alpha/beta hydrolase"/>
    <property type="match status" value="1"/>
</dbReference>
<proteinExistence type="inferred from homology"/>
<comment type="subcellular location">
    <subcellularLocation>
        <location evidence="1">Membrane</location>
        <topology evidence="1">Multi-pass membrane protein</topology>
    </subcellularLocation>
</comment>
<feature type="compositionally biased region" description="Acidic residues" evidence="6">
    <location>
        <begin position="900"/>
        <end position="909"/>
    </location>
</feature>
<keyword evidence="5 7" id="KW-0472">Membrane</keyword>
<evidence type="ECO:0000313" key="9">
    <source>
        <dbReference type="Proteomes" id="UP000799770"/>
    </source>
</evidence>
<feature type="compositionally biased region" description="Polar residues" evidence="6">
    <location>
        <begin position="847"/>
        <end position="859"/>
    </location>
</feature>
<protein>
    <recommendedName>
        <fullName evidence="10">DUF726-domain-containing protein</fullName>
    </recommendedName>
</protein>
<comment type="similarity">
    <text evidence="2">Belongs to the TMCO4 family.</text>
</comment>
<feature type="compositionally biased region" description="Acidic residues" evidence="6">
    <location>
        <begin position="877"/>
        <end position="886"/>
    </location>
</feature>
<feature type="region of interest" description="Disordered" evidence="6">
    <location>
        <begin position="663"/>
        <end position="909"/>
    </location>
</feature>
<accession>A0A6A5ZQY8</accession>
<reference evidence="8" key="1">
    <citation type="journal article" date="2020" name="Stud. Mycol.">
        <title>101 Dothideomycetes genomes: a test case for predicting lifestyles and emergence of pathogens.</title>
        <authorList>
            <person name="Haridas S."/>
            <person name="Albert R."/>
            <person name="Binder M."/>
            <person name="Bloem J."/>
            <person name="Labutti K."/>
            <person name="Salamov A."/>
            <person name="Andreopoulos B."/>
            <person name="Baker S."/>
            <person name="Barry K."/>
            <person name="Bills G."/>
            <person name="Bluhm B."/>
            <person name="Cannon C."/>
            <person name="Castanera R."/>
            <person name="Culley D."/>
            <person name="Daum C."/>
            <person name="Ezra D."/>
            <person name="Gonzalez J."/>
            <person name="Henrissat B."/>
            <person name="Kuo A."/>
            <person name="Liang C."/>
            <person name="Lipzen A."/>
            <person name="Lutzoni F."/>
            <person name="Magnuson J."/>
            <person name="Mondo S."/>
            <person name="Nolan M."/>
            <person name="Ohm R."/>
            <person name="Pangilinan J."/>
            <person name="Park H.-J."/>
            <person name="Ramirez L."/>
            <person name="Alfaro M."/>
            <person name="Sun H."/>
            <person name="Tritt A."/>
            <person name="Yoshinaga Y."/>
            <person name="Zwiers L.-H."/>
            <person name="Turgeon B."/>
            <person name="Goodwin S."/>
            <person name="Spatafora J."/>
            <person name="Crous P."/>
            <person name="Grigoriev I."/>
        </authorList>
    </citation>
    <scope>NUCLEOTIDE SEQUENCE</scope>
    <source>
        <strain evidence="8">CBS 627.86</strain>
    </source>
</reference>
<evidence type="ECO:0000256" key="6">
    <source>
        <dbReference type="SAM" id="MobiDB-lite"/>
    </source>
</evidence>
<dbReference type="Pfam" id="PF05277">
    <property type="entry name" value="DUF726"/>
    <property type="match status" value="1"/>
</dbReference>
<sequence length="909" mass="99073">MLYKMSNVITGAGAEASRQDEGTSLTSVLETPALRVELALLVLLCTDAMRSDLIATFDPNKTHETSSSTATPVQSPKPTASPARDLISFDAPEDEAATASERARLARKQEVESTQMLGLRRAALTFFDKWRAGVMHRVCDVLCVRGEVVRQAKMKRKQMLDDTQRQKEGNSLLIDFGGDPFGEQPQARTKHGHYDVVQNKLNAFDEPKRVLILHCILLLLLSLENYPAHSRVLLLHLAGSLELEVDVLAEHEKSVAQGLLASAASQMDAEESAKRQAANDSASRRWKVGLAAVGGAVLIGVTGGLAAPLLAAGVGTVMGGLGLGATVISGYLGALAGSSVLVGSLFGAYGAKMTGKLMKQYAREVDDFEFIPIQDPDRPIGSRDEEWAEDRDARDPTKREQHRLRVTIGVSGWLNSPSDVNKPWEVIDAAGTEAFALRFEMDSMLRLGNSLNDVLFSYAWDGVTYTVVSRTLLGALYAGLWPLGLVKAASVLDNPFSVALARADKAGKVLARALMDRVQGERPVTLVGYSIGARVIYACLVELAEQNAFGLVESVCLMGAPVPSNTLAWRKLRSVVAARVVNVYSTEDYILGFLYRSAKFQMGVAGLQEVQGIYGIENVNMSKLVTGHDRYRYLVGTILIKVGFGDVDYYQVAEQERALEMMERKKEQAQQQAKRRKQEPRTESSKRAASETTGVQEIAKPKQEEKAVEEDWADWGDEAHEQPAKTPSPAPQPHHTPPPDNSTSSHTRRQFMNMSSSGQQPQRSYSQLQNTIQPSHPELDPLSGSIMTEAIPARQSTFPAASRHNRQIPSNMVPTPPAPPQHPARRTSTESEDGKIVMQDLDDHKSSPPQEQVGRSHSLPSAAPQKKAASVSIAAVEVEDEDDDEVSSQFGELSMVEPMPLEEGDLGLV</sequence>
<evidence type="ECO:0000256" key="1">
    <source>
        <dbReference type="ARBA" id="ARBA00004141"/>
    </source>
</evidence>
<keyword evidence="4 7" id="KW-1133">Transmembrane helix</keyword>
<dbReference type="Proteomes" id="UP000799770">
    <property type="component" value="Unassembled WGS sequence"/>
</dbReference>
<dbReference type="GO" id="GO:0016020">
    <property type="term" value="C:membrane"/>
    <property type="evidence" value="ECO:0007669"/>
    <property type="project" value="UniProtKB-SubCell"/>
</dbReference>
<feature type="transmembrane region" description="Helical" evidence="7">
    <location>
        <begin position="331"/>
        <end position="351"/>
    </location>
</feature>
<dbReference type="InterPro" id="IPR007941">
    <property type="entry name" value="DUF726"/>
</dbReference>